<accession>A0ABR3EVL7</accession>
<dbReference type="Proteomes" id="UP001465976">
    <property type="component" value="Unassembled WGS sequence"/>
</dbReference>
<protein>
    <submittedName>
        <fullName evidence="1">Uncharacterized protein</fullName>
    </submittedName>
</protein>
<gene>
    <name evidence="1" type="ORF">V5O48_015047</name>
</gene>
<evidence type="ECO:0000313" key="2">
    <source>
        <dbReference type="Proteomes" id="UP001465976"/>
    </source>
</evidence>
<reference evidence="1 2" key="1">
    <citation type="submission" date="2024-02" db="EMBL/GenBank/DDBJ databases">
        <title>A draft genome for the cacao thread blight pathogen Marasmius crinis-equi.</title>
        <authorList>
            <person name="Cohen S.P."/>
            <person name="Baruah I.K."/>
            <person name="Amoako-Attah I."/>
            <person name="Bukari Y."/>
            <person name="Meinhardt L.W."/>
            <person name="Bailey B.A."/>
        </authorList>
    </citation>
    <scope>NUCLEOTIDE SEQUENCE [LARGE SCALE GENOMIC DNA]</scope>
    <source>
        <strain evidence="1 2">GH-76</strain>
    </source>
</reference>
<dbReference type="EMBL" id="JBAHYK010001725">
    <property type="protein sequence ID" value="KAL0566949.1"/>
    <property type="molecule type" value="Genomic_DNA"/>
</dbReference>
<proteinExistence type="predicted"/>
<keyword evidence="2" id="KW-1185">Reference proteome</keyword>
<feature type="non-terminal residue" evidence="1">
    <location>
        <position position="142"/>
    </location>
</feature>
<sequence>MTQDQITKTPAPVLDAFPNRRVRRSQRPSMQALAPLICRRDQILILEWTHIILILSSRLQISEQHPSPQSTLKRLLKDQEIIECHNPDIALSKPQRFILSAQWLALEPRRRLRHRTVGGRRNISATFRDAHRQDLPRSITST</sequence>
<organism evidence="1 2">
    <name type="scientific">Marasmius crinis-equi</name>
    <dbReference type="NCBI Taxonomy" id="585013"/>
    <lineage>
        <taxon>Eukaryota</taxon>
        <taxon>Fungi</taxon>
        <taxon>Dikarya</taxon>
        <taxon>Basidiomycota</taxon>
        <taxon>Agaricomycotina</taxon>
        <taxon>Agaricomycetes</taxon>
        <taxon>Agaricomycetidae</taxon>
        <taxon>Agaricales</taxon>
        <taxon>Marasmiineae</taxon>
        <taxon>Marasmiaceae</taxon>
        <taxon>Marasmius</taxon>
    </lineage>
</organism>
<evidence type="ECO:0000313" key="1">
    <source>
        <dbReference type="EMBL" id="KAL0566949.1"/>
    </source>
</evidence>
<comment type="caution">
    <text evidence="1">The sequence shown here is derived from an EMBL/GenBank/DDBJ whole genome shotgun (WGS) entry which is preliminary data.</text>
</comment>
<name>A0ABR3EVL7_9AGAR</name>